<dbReference type="GO" id="GO:0044229">
    <property type="term" value="C:host cell periplasmic space"/>
    <property type="evidence" value="ECO:0007669"/>
    <property type="project" value="UniProtKB-SubCell"/>
</dbReference>
<keyword evidence="3" id="KW-1185">Reference proteome</keyword>
<comment type="subunit">
    <text evidence="1">Monomer. Interacts with the baseplate central spike protein; this interaction selectively inhibits the lysozyme activity of the baseplate central spike protein.</text>
</comment>
<protein>
    <recommendedName>
        <fullName evidence="1">Protein spackle</fullName>
    </recommendedName>
</protein>
<reference evidence="2 3" key="1">
    <citation type="submission" date="2018-02" db="EMBL/GenBank/DDBJ databases">
        <title>Full genome sequencing of a novel polyvalent bacteriophage as one of T4-Family member.</title>
        <authorList>
            <person name="Kawasaki T."/>
            <person name="Saad A.M."/>
            <person name="Yamada T."/>
        </authorList>
    </citation>
    <scope>NUCLEOTIDE SEQUENCE [LARGE SCALE GENOMIC DNA]</scope>
    <source>
        <strain evidence="2 3">EcS1</strain>
    </source>
</reference>
<dbReference type="GeneID" id="65108218"/>
<keyword evidence="1" id="KW-1049">Host periplasm</keyword>
<dbReference type="RefSeq" id="YP_010090726.1">
    <property type="nucleotide sequence ID" value="NC_055721.1"/>
</dbReference>
<comment type="function">
    <text evidence="1">Inhibits viral DNA ejection into the host cytoplasm, thereby confering the infected host bacteria with immunity against secondary phage infection. Achieves superinfection exclusion by localizing to the periplasm and inhibiting the activity of tail-associated lysozyme, thereby preventing penetration by the tail tube of incoming phages.</text>
</comment>
<evidence type="ECO:0000256" key="1">
    <source>
        <dbReference type="HAMAP-Rule" id="MF_04159"/>
    </source>
</evidence>
<evidence type="ECO:0000313" key="3">
    <source>
        <dbReference type="Proteomes" id="UP000250157"/>
    </source>
</evidence>
<keyword evidence="1" id="KW-0945">Host-virus interaction</keyword>
<dbReference type="GO" id="GO:0098669">
    <property type="term" value="P:superinfection exclusion"/>
    <property type="evidence" value="ECO:0007669"/>
    <property type="project" value="UniProtKB-UniRule"/>
</dbReference>
<accession>A0A2Z5ZBX1</accession>
<organism evidence="2 3">
    <name type="scientific">Escherichia phage EcS1</name>
    <dbReference type="NCBI Taxonomy" id="2083276"/>
    <lineage>
        <taxon>Viruses</taxon>
        <taxon>Duplodnaviria</taxon>
        <taxon>Heunggongvirae</taxon>
        <taxon>Uroviricota</taxon>
        <taxon>Caudoviricetes</taxon>
        <taxon>Pantevenvirales</taxon>
        <taxon>Straboviridae</taxon>
        <taxon>Tevenvirinae</taxon>
        <taxon>Kagamiyamavirus</taxon>
        <taxon>Kagamiyamavirus ecs1</taxon>
    </lineage>
</organism>
<dbReference type="Pfam" id="PF25676">
    <property type="entry name" value="T4_Spackle"/>
    <property type="match status" value="1"/>
</dbReference>
<dbReference type="Proteomes" id="UP000250157">
    <property type="component" value="Segment"/>
</dbReference>
<name>A0A2Z5ZBX1_9CAUD</name>
<keyword evidence="1" id="KW-1260">Superinfection exclusion</keyword>
<dbReference type="InterPro" id="IPR046391">
    <property type="entry name" value="SPACKLE_T4"/>
</dbReference>
<evidence type="ECO:0000313" key="2">
    <source>
        <dbReference type="EMBL" id="BBC78079.1"/>
    </source>
</evidence>
<comment type="similarity">
    <text evidence="1">Belongs to the Tevenvirinae spackle protein family.</text>
</comment>
<dbReference type="KEGG" id="vg:65108218"/>
<comment type="subcellular location">
    <subcellularLocation>
        <location evidence="1">Host periplasm</location>
    </subcellularLocation>
</comment>
<proteinExistence type="inferred from homology"/>
<dbReference type="EMBL" id="LC371242">
    <property type="protein sequence ID" value="BBC78079.1"/>
    <property type="molecule type" value="Genomic_DNA"/>
</dbReference>
<sequence>MMFEQIEDNKMKRIVVVLSLALASCSAAPAMANLDKDMCEWSMSEPQADVETQIRADVRKNVEIHNPGSLKAVMAAISGEGAAMNLNYNMYCDASFDNAELAKWILG</sequence>
<dbReference type="HAMAP" id="MF_04159">
    <property type="entry name" value="SPACKLE_T4"/>
    <property type="match status" value="1"/>
</dbReference>
<comment type="caution">
    <text evidence="1">Lacks conserved residue(s) required for the propagation of feature annotation.</text>
</comment>